<sequence>MAGTAAVAAKKALFDLLAGQAGAGEPLAGVQVSYQFPRQLERDHVYFGRVRFDHDYSTFRVAGGRQPRTEIATVSLYVGAKRIDSDQHAADTRAVEIGGVLEDLIAADPTLGGAFQVVFVESGELEPNLDDDGVWAILTYSVTVQSELS</sequence>
<dbReference type="Proteomes" id="UP000199622">
    <property type="component" value="Unassembled WGS sequence"/>
</dbReference>
<dbReference type="OrthoDB" id="9852107at2"/>
<proteinExistence type="predicted"/>
<dbReference type="EMBL" id="FNSO01000003">
    <property type="protein sequence ID" value="SEB43571.1"/>
    <property type="molecule type" value="Genomic_DNA"/>
</dbReference>
<dbReference type="AlphaFoldDB" id="A0A1H4JBJ7"/>
<keyword evidence="2" id="KW-1185">Reference proteome</keyword>
<gene>
    <name evidence="1" type="ORF">SAMN04489727_1725</name>
</gene>
<dbReference type="RefSeq" id="WP_091305280.1">
    <property type="nucleotide sequence ID" value="NZ_FNSO01000003.1"/>
</dbReference>
<organism evidence="1 2">
    <name type="scientific">Amycolatopsis tolypomycina</name>
    <dbReference type="NCBI Taxonomy" id="208445"/>
    <lineage>
        <taxon>Bacteria</taxon>
        <taxon>Bacillati</taxon>
        <taxon>Actinomycetota</taxon>
        <taxon>Actinomycetes</taxon>
        <taxon>Pseudonocardiales</taxon>
        <taxon>Pseudonocardiaceae</taxon>
        <taxon>Amycolatopsis</taxon>
    </lineage>
</organism>
<reference evidence="2" key="1">
    <citation type="submission" date="2016-10" db="EMBL/GenBank/DDBJ databases">
        <authorList>
            <person name="Varghese N."/>
            <person name="Submissions S."/>
        </authorList>
    </citation>
    <scope>NUCLEOTIDE SEQUENCE [LARGE SCALE GENOMIC DNA]</scope>
    <source>
        <strain evidence="2">DSM 44544</strain>
    </source>
</reference>
<protein>
    <recommendedName>
        <fullName evidence="3">Tail terminator</fullName>
    </recommendedName>
</protein>
<evidence type="ECO:0000313" key="1">
    <source>
        <dbReference type="EMBL" id="SEB43571.1"/>
    </source>
</evidence>
<dbReference type="STRING" id="208445.SAMN04489727_1725"/>
<name>A0A1H4JBJ7_9PSEU</name>
<evidence type="ECO:0008006" key="3">
    <source>
        <dbReference type="Google" id="ProtNLM"/>
    </source>
</evidence>
<accession>A0A1H4JBJ7</accession>
<evidence type="ECO:0000313" key="2">
    <source>
        <dbReference type="Proteomes" id="UP000199622"/>
    </source>
</evidence>